<dbReference type="Gene3D" id="1.20.1250.20">
    <property type="entry name" value="MFS general substrate transporter like domains"/>
    <property type="match status" value="1"/>
</dbReference>
<sequence length="547" mass="55741">MSRTPQDAAGRRWTGLAFIALAVAMIISSATITNVAIPEIIGDLGVSATGAQWIQESYTLVFAALLLTFGRLADRLGRRRLLLVGVAVFGGMSLLAAAATSGPMLVGARVLQGIGGAMIFPTTLSLLNSNFRGRERATAFAVWGATIGGVAALGPLIGGWLTTDLSWRWAFGLNIPIAVAVVAGVLAFVPESRETGTERGVDAAGAVLSTLGFALLVFGLVEGQTYGWWEPTEPFVVGGREWPLPLSPVPVAFIGAALALTAFALVERARSRSGRVVLLDLSLFAIPSFRNGNIAALIVSLGEFGVLFALPLWMQFVLGYSALETGVALLPLALGSFVASGFAARLATARGPAFVVRTGLALEVAGIAGLGLVVAADVHWAPPVPFLFLYGMGIGLATAQLTGVVLADVPVERSGQGSGTQSTVRQVGSALGIAILGTILFTGLGADLDRRLDGVPGMEGAAGERVVTAVQRSAGAAIAGLSGTPEVAEAAKESFTTGARYAMFGAAGVLAAGFLATLSLGSGRPAERDDPEAGGRPPAPATPATGA</sequence>
<feature type="transmembrane region" description="Helical" evidence="8">
    <location>
        <begin position="81"/>
        <end position="100"/>
    </location>
</feature>
<feature type="region of interest" description="Disordered" evidence="7">
    <location>
        <begin position="522"/>
        <end position="547"/>
    </location>
</feature>
<feature type="transmembrane region" description="Helical" evidence="8">
    <location>
        <begin position="326"/>
        <end position="348"/>
    </location>
</feature>
<keyword evidence="5 8" id="KW-1133">Transmembrane helix</keyword>
<evidence type="ECO:0000313" key="11">
    <source>
        <dbReference type="Proteomes" id="UP001595850"/>
    </source>
</evidence>
<comment type="caution">
    <text evidence="10">The sequence shown here is derived from an EMBL/GenBank/DDBJ whole genome shotgun (WGS) entry which is preliminary data.</text>
</comment>
<dbReference type="InterPro" id="IPR036259">
    <property type="entry name" value="MFS_trans_sf"/>
</dbReference>
<dbReference type="InterPro" id="IPR004638">
    <property type="entry name" value="EmrB-like"/>
</dbReference>
<feature type="transmembrane region" description="Helical" evidence="8">
    <location>
        <begin position="360"/>
        <end position="381"/>
    </location>
</feature>
<feature type="transmembrane region" description="Helical" evidence="8">
    <location>
        <begin position="167"/>
        <end position="189"/>
    </location>
</feature>
<accession>A0ABV8I9K4</accession>
<keyword evidence="2" id="KW-0813">Transport</keyword>
<dbReference type="NCBIfam" id="TIGR00711">
    <property type="entry name" value="efflux_EmrB"/>
    <property type="match status" value="1"/>
</dbReference>
<dbReference type="EMBL" id="JBHSBM010000024">
    <property type="protein sequence ID" value="MFC4060914.1"/>
    <property type="molecule type" value="Genomic_DNA"/>
</dbReference>
<feature type="transmembrane region" description="Helical" evidence="8">
    <location>
        <begin position="427"/>
        <end position="446"/>
    </location>
</feature>
<dbReference type="PANTHER" id="PTHR42718:SF49">
    <property type="entry name" value="EXPORT PROTEIN"/>
    <property type="match status" value="1"/>
</dbReference>
<evidence type="ECO:0000256" key="7">
    <source>
        <dbReference type="SAM" id="MobiDB-lite"/>
    </source>
</evidence>
<feature type="transmembrane region" description="Helical" evidence="8">
    <location>
        <begin position="501"/>
        <end position="520"/>
    </location>
</feature>
<evidence type="ECO:0000256" key="3">
    <source>
        <dbReference type="ARBA" id="ARBA00022475"/>
    </source>
</evidence>
<comment type="subcellular location">
    <subcellularLocation>
        <location evidence="1">Cell membrane</location>
        <topology evidence="1">Multi-pass membrane protein</topology>
    </subcellularLocation>
</comment>
<keyword evidence="3" id="KW-1003">Cell membrane</keyword>
<dbReference type="Pfam" id="PF07690">
    <property type="entry name" value="MFS_1"/>
    <property type="match status" value="1"/>
</dbReference>
<dbReference type="InterPro" id="IPR020846">
    <property type="entry name" value="MFS_dom"/>
</dbReference>
<feature type="domain" description="Major facilitator superfamily (MFS) profile" evidence="9">
    <location>
        <begin position="15"/>
        <end position="525"/>
    </location>
</feature>
<keyword evidence="6 8" id="KW-0472">Membrane</keyword>
<feature type="transmembrane region" description="Helical" evidence="8">
    <location>
        <begin position="294"/>
        <end position="314"/>
    </location>
</feature>
<evidence type="ECO:0000313" key="10">
    <source>
        <dbReference type="EMBL" id="MFC4060914.1"/>
    </source>
</evidence>
<reference evidence="11" key="1">
    <citation type="journal article" date="2019" name="Int. J. Syst. Evol. Microbiol.">
        <title>The Global Catalogue of Microorganisms (GCM) 10K type strain sequencing project: providing services to taxonomists for standard genome sequencing and annotation.</title>
        <authorList>
            <consortium name="The Broad Institute Genomics Platform"/>
            <consortium name="The Broad Institute Genome Sequencing Center for Infectious Disease"/>
            <person name="Wu L."/>
            <person name="Ma J."/>
        </authorList>
    </citation>
    <scope>NUCLEOTIDE SEQUENCE [LARGE SCALE GENOMIC DNA]</scope>
    <source>
        <strain evidence="11">TBRC 4489</strain>
    </source>
</reference>
<keyword evidence="4 8" id="KW-0812">Transmembrane</keyword>
<feature type="transmembrane region" description="Helical" evidence="8">
    <location>
        <begin position="387"/>
        <end position="407"/>
    </location>
</feature>
<evidence type="ECO:0000256" key="4">
    <source>
        <dbReference type="ARBA" id="ARBA00022692"/>
    </source>
</evidence>
<feature type="transmembrane region" description="Helical" evidence="8">
    <location>
        <begin position="249"/>
        <end position="266"/>
    </location>
</feature>
<organism evidence="10 11">
    <name type="scientific">Planomonospora corallina</name>
    <dbReference type="NCBI Taxonomy" id="1806052"/>
    <lineage>
        <taxon>Bacteria</taxon>
        <taxon>Bacillati</taxon>
        <taxon>Actinomycetota</taxon>
        <taxon>Actinomycetes</taxon>
        <taxon>Streptosporangiales</taxon>
        <taxon>Streptosporangiaceae</taxon>
        <taxon>Planomonospora</taxon>
    </lineage>
</organism>
<dbReference type="Proteomes" id="UP001595850">
    <property type="component" value="Unassembled WGS sequence"/>
</dbReference>
<name>A0ABV8I9K4_9ACTN</name>
<evidence type="ECO:0000259" key="9">
    <source>
        <dbReference type="PROSITE" id="PS50850"/>
    </source>
</evidence>
<dbReference type="InterPro" id="IPR011701">
    <property type="entry name" value="MFS"/>
</dbReference>
<feature type="transmembrane region" description="Helical" evidence="8">
    <location>
        <begin position="12"/>
        <end position="37"/>
    </location>
</feature>
<evidence type="ECO:0000256" key="2">
    <source>
        <dbReference type="ARBA" id="ARBA00022448"/>
    </source>
</evidence>
<gene>
    <name evidence="10" type="ORF">ACFOWE_21635</name>
</gene>
<feature type="transmembrane region" description="Helical" evidence="8">
    <location>
        <begin position="106"/>
        <end position="127"/>
    </location>
</feature>
<evidence type="ECO:0000256" key="1">
    <source>
        <dbReference type="ARBA" id="ARBA00004651"/>
    </source>
</evidence>
<feature type="transmembrane region" description="Helical" evidence="8">
    <location>
        <begin position="201"/>
        <end position="221"/>
    </location>
</feature>
<evidence type="ECO:0000256" key="5">
    <source>
        <dbReference type="ARBA" id="ARBA00022989"/>
    </source>
</evidence>
<evidence type="ECO:0000256" key="6">
    <source>
        <dbReference type="ARBA" id="ARBA00023136"/>
    </source>
</evidence>
<protein>
    <submittedName>
        <fullName evidence="10">DHA2 family efflux MFS transporter permease subunit</fullName>
    </submittedName>
</protein>
<dbReference type="PANTHER" id="PTHR42718">
    <property type="entry name" value="MAJOR FACILITATOR SUPERFAMILY MULTIDRUG TRANSPORTER MFSC"/>
    <property type="match status" value="1"/>
</dbReference>
<dbReference type="Gene3D" id="1.20.1720.10">
    <property type="entry name" value="Multidrug resistance protein D"/>
    <property type="match status" value="1"/>
</dbReference>
<keyword evidence="11" id="KW-1185">Reference proteome</keyword>
<dbReference type="CDD" id="cd17321">
    <property type="entry name" value="MFS_MMR_MDR_like"/>
    <property type="match status" value="1"/>
</dbReference>
<evidence type="ECO:0000256" key="8">
    <source>
        <dbReference type="SAM" id="Phobius"/>
    </source>
</evidence>
<feature type="transmembrane region" description="Helical" evidence="8">
    <location>
        <begin position="139"/>
        <end position="161"/>
    </location>
</feature>
<proteinExistence type="predicted"/>
<dbReference type="RefSeq" id="WP_377290607.1">
    <property type="nucleotide sequence ID" value="NZ_JBHSBM010000024.1"/>
</dbReference>
<feature type="transmembrane region" description="Helical" evidence="8">
    <location>
        <begin position="57"/>
        <end position="74"/>
    </location>
</feature>
<dbReference type="PROSITE" id="PS50850">
    <property type="entry name" value="MFS"/>
    <property type="match status" value="1"/>
</dbReference>
<dbReference type="SUPFAM" id="SSF103473">
    <property type="entry name" value="MFS general substrate transporter"/>
    <property type="match status" value="1"/>
</dbReference>